<accession>A0A2H3AZT7</accession>
<evidence type="ECO:0000313" key="1">
    <source>
        <dbReference type="EMBL" id="PBK60332.1"/>
    </source>
</evidence>
<evidence type="ECO:0000313" key="2">
    <source>
        <dbReference type="Proteomes" id="UP000218334"/>
    </source>
</evidence>
<name>A0A2H3AZT7_9AGAR</name>
<reference evidence="2" key="1">
    <citation type="journal article" date="2017" name="Nat. Ecol. Evol.">
        <title>Genome expansion and lineage-specific genetic innovations in the forest pathogenic fungi Armillaria.</title>
        <authorList>
            <person name="Sipos G."/>
            <person name="Prasanna A.N."/>
            <person name="Walter M.C."/>
            <person name="O'Connor E."/>
            <person name="Balint B."/>
            <person name="Krizsan K."/>
            <person name="Kiss B."/>
            <person name="Hess J."/>
            <person name="Varga T."/>
            <person name="Slot J."/>
            <person name="Riley R."/>
            <person name="Boka B."/>
            <person name="Rigling D."/>
            <person name="Barry K."/>
            <person name="Lee J."/>
            <person name="Mihaltcheva S."/>
            <person name="LaButti K."/>
            <person name="Lipzen A."/>
            <person name="Waldron R."/>
            <person name="Moloney N.M."/>
            <person name="Sperisen C."/>
            <person name="Kredics L."/>
            <person name="Vagvoelgyi C."/>
            <person name="Patrignani A."/>
            <person name="Fitzpatrick D."/>
            <person name="Nagy I."/>
            <person name="Doyle S."/>
            <person name="Anderson J.B."/>
            <person name="Grigoriev I.V."/>
            <person name="Gueldener U."/>
            <person name="Muensterkoetter M."/>
            <person name="Nagy L.G."/>
        </authorList>
    </citation>
    <scope>NUCLEOTIDE SEQUENCE [LARGE SCALE GENOMIC DNA]</scope>
    <source>
        <strain evidence="2">28-4</strain>
    </source>
</reference>
<dbReference type="EMBL" id="KZ293488">
    <property type="protein sequence ID" value="PBK60332.1"/>
    <property type="molecule type" value="Genomic_DNA"/>
</dbReference>
<gene>
    <name evidence="1" type="ORF">ARMSODRAFT_1026616</name>
</gene>
<keyword evidence="2" id="KW-1185">Reference proteome</keyword>
<dbReference type="Proteomes" id="UP000218334">
    <property type="component" value="Unassembled WGS sequence"/>
</dbReference>
<protein>
    <submittedName>
        <fullName evidence="1">Uncharacterized protein</fullName>
    </submittedName>
</protein>
<organism evidence="1 2">
    <name type="scientific">Armillaria solidipes</name>
    <dbReference type="NCBI Taxonomy" id="1076256"/>
    <lineage>
        <taxon>Eukaryota</taxon>
        <taxon>Fungi</taxon>
        <taxon>Dikarya</taxon>
        <taxon>Basidiomycota</taxon>
        <taxon>Agaricomycotina</taxon>
        <taxon>Agaricomycetes</taxon>
        <taxon>Agaricomycetidae</taxon>
        <taxon>Agaricales</taxon>
        <taxon>Marasmiineae</taxon>
        <taxon>Physalacriaceae</taxon>
        <taxon>Armillaria</taxon>
    </lineage>
</organism>
<dbReference type="AlphaFoldDB" id="A0A2H3AZT7"/>
<proteinExistence type="predicted"/>
<sequence length="76" mass="8684">MVQDIEPIHGQDIIVQHERKLSQDIDTSWRKLMLMVPSLQITGLQDIFPSTSGQKRERSPTIDTDVDVILKKAKVD</sequence>